<reference evidence="2" key="2">
    <citation type="journal article" date="2021" name="PeerJ">
        <title>Extensive microbial diversity within the chicken gut microbiome revealed by metagenomics and culture.</title>
        <authorList>
            <person name="Gilroy R."/>
            <person name="Ravi A."/>
            <person name="Getino M."/>
            <person name="Pursley I."/>
            <person name="Horton D.L."/>
            <person name="Alikhan N.F."/>
            <person name="Baker D."/>
            <person name="Gharbi K."/>
            <person name="Hall N."/>
            <person name="Watson M."/>
            <person name="Adriaenssens E.M."/>
            <person name="Foster-Nyarko E."/>
            <person name="Jarju S."/>
            <person name="Secka A."/>
            <person name="Antonio M."/>
            <person name="Oren A."/>
            <person name="Chaudhuri R.R."/>
            <person name="La Ragione R."/>
            <person name="Hildebrand F."/>
            <person name="Pallen M.J."/>
        </authorList>
    </citation>
    <scope>NUCLEOTIDE SEQUENCE</scope>
    <source>
        <strain evidence="2">11687</strain>
    </source>
</reference>
<dbReference type="AlphaFoldDB" id="A0A9D1MF02"/>
<dbReference type="Proteomes" id="UP000824081">
    <property type="component" value="Unassembled WGS sequence"/>
</dbReference>
<comment type="caution">
    <text evidence="2">The sequence shown here is derived from an EMBL/GenBank/DDBJ whole genome shotgun (WGS) entry which is preliminary data.</text>
</comment>
<keyword evidence="1" id="KW-0472">Membrane</keyword>
<feature type="transmembrane region" description="Helical" evidence="1">
    <location>
        <begin position="6"/>
        <end position="27"/>
    </location>
</feature>
<accession>A0A9D1MF02</accession>
<keyword evidence="1" id="KW-1133">Transmembrane helix</keyword>
<protein>
    <submittedName>
        <fullName evidence="2">Uncharacterized protein</fullName>
    </submittedName>
</protein>
<name>A0A9D1MF02_9FIRM</name>
<organism evidence="2 3">
    <name type="scientific">Candidatus Scatosoma pullistercoris</name>
    <dbReference type="NCBI Taxonomy" id="2840934"/>
    <lineage>
        <taxon>Bacteria</taxon>
        <taxon>Bacillati</taxon>
        <taxon>Bacillota</taxon>
        <taxon>Clostridia</taxon>
        <taxon>Candidatus Scatosoma</taxon>
    </lineage>
</organism>
<dbReference type="EMBL" id="DVMZ01000076">
    <property type="protein sequence ID" value="HIU59026.1"/>
    <property type="molecule type" value="Genomic_DNA"/>
</dbReference>
<evidence type="ECO:0000313" key="2">
    <source>
        <dbReference type="EMBL" id="HIU59026.1"/>
    </source>
</evidence>
<gene>
    <name evidence="2" type="ORF">IAC57_02880</name>
</gene>
<keyword evidence="1" id="KW-0812">Transmembrane</keyword>
<sequence>MTPEKIVLIVLCVLLAVFLVALVILGLKLRNIRKAAEQKEERADQVKIVKGVRYSKEDAILDAEGMNVTHLPGDFLLSRGEVYVADRKGKLLPGVYTVLSADGNDRNFKLRVGGLVKNFSHGEKIVVGEGDEISAVSANVLLR</sequence>
<proteinExistence type="predicted"/>
<evidence type="ECO:0000256" key="1">
    <source>
        <dbReference type="SAM" id="Phobius"/>
    </source>
</evidence>
<evidence type="ECO:0000313" key="3">
    <source>
        <dbReference type="Proteomes" id="UP000824081"/>
    </source>
</evidence>
<reference evidence="2" key="1">
    <citation type="submission" date="2020-10" db="EMBL/GenBank/DDBJ databases">
        <authorList>
            <person name="Gilroy R."/>
        </authorList>
    </citation>
    <scope>NUCLEOTIDE SEQUENCE</scope>
    <source>
        <strain evidence="2">11687</strain>
    </source>
</reference>